<dbReference type="RefSeq" id="WP_129340026.1">
    <property type="nucleotide sequence ID" value="NZ_JACIDD010000001.1"/>
</dbReference>
<sequence length="143" mass="15685">MLPILLLLAVVADTPDAPPIHDGGICAGLSWVHLAPGEKISVERGPDFKVFRFHGPASESDHWWGVYFGNAAQVRGNGPLLLRRNGVTVRRATEDGQFRGYLAKKGGWQNHFFGSVFNGSDKDRDFFDRIDFSSKGQALCAKG</sequence>
<evidence type="ECO:0000313" key="2">
    <source>
        <dbReference type="Proteomes" id="UP000292347"/>
    </source>
</evidence>
<dbReference type="Proteomes" id="UP000292347">
    <property type="component" value="Unassembled WGS sequence"/>
</dbReference>
<comment type="caution">
    <text evidence="1">The sequence shown here is derived from an EMBL/GenBank/DDBJ whole genome shotgun (WGS) entry which is preliminary data.</text>
</comment>
<reference evidence="1 2" key="1">
    <citation type="submission" date="2019-01" db="EMBL/GenBank/DDBJ databases">
        <title>Sphingomonas mucosissima sp. nov. and Sphingomonas desiccabilis sp. nov., from biological soil crusts in the Colorado Plateau, USA.</title>
        <authorList>
            <person name="Zhu D."/>
        </authorList>
    </citation>
    <scope>NUCLEOTIDE SEQUENCE [LARGE SCALE GENOMIC DNA]</scope>
    <source>
        <strain evidence="1 2">CP1D</strain>
    </source>
</reference>
<dbReference type="EMBL" id="SDPT01000001">
    <property type="protein sequence ID" value="RXZ34226.1"/>
    <property type="molecule type" value="Genomic_DNA"/>
</dbReference>
<protein>
    <submittedName>
        <fullName evidence="1">Uncharacterized protein</fullName>
    </submittedName>
</protein>
<dbReference type="AlphaFoldDB" id="A0A4Q2IUY0"/>
<gene>
    <name evidence="1" type="ORF">EO081_00480</name>
</gene>
<keyword evidence="2" id="KW-1185">Reference proteome</keyword>
<organism evidence="1 2">
    <name type="scientific">Sphingomonas desiccabilis</name>
    <dbReference type="NCBI Taxonomy" id="429134"/>
    <lineage>
        <taxon>Bacteria</taxon>
        <taxon>Pseudomonadati</taxon>
        <taxon>Pseudomonadota</taxon>
        <taxon>Alphaproteobacteria</taxon>
        <taxon>Sphingomonadales</taxon>
        <taxon>Sphingomonadaceae</taxon>
        <taxon>Sphingomonas</taxon>
    </lineage>
</organism>
<dbReference type="OrthoDB" id="7505660at2"/>
<accession>A0A4Q2IUY0</accession>
<evidence type="ECO:0000313" key="1">
    <source>
        <dbReference type="EMBL" id="RXZ34226.1"/>
    </source>
</evidence>
<name>A0A4Q2IUY0_9SPHN</name>
<proteinExistence type="predicted"/>